<keyword evidence="3" id="KW-1185">Reference proteome</keyword>
<evidence type="ECO:0000313" key="3">
    <source>
        <dbReference type="Proteomes" id="UP000002186"/>
    </source>
</evidence>
<organism evidence="2 3">
    <name type="scientific">Thauera aminoaromatica</name>
    <dbReference type="NCBI Taxonomy" id="164330"/>
    <lineage>
        <taxon>Bacteria</taxon>
        <taxon>Pseudomonadati</taxon>
        <taxon>Pseudomonadota</taxon>
        <taxon>Betaproteobacteria</taxon>
        <taxon>Rhodocyclales</taxon>
        <taxon>Zoogloeaceae</taxon>
        <taxon>Thauera</taxon>
    </lineage>
</organism>
<dbReference type="AlphaFoldDB" id="C4ZMP4"/>
<name>C4ZMP4_THASP</name>
<dbReference type="RefSeq" id="WP_012584352.1">
    <property type="nucleotide sequence ID" value="NC_011662.2"/>
</dbReference>
<reference evidence="2 3" key="2">
    <citation type="journal article" date="2012" name="Stand. Genomic Sci.">
        <title>Complete genome sequence of Thauera aminoaromatica strain MZ1T.</title>
        <authorList>
            <person name="Jiang K."/>
            <person name="Sanseverino J."/>
            <person name="Chauhan A."/>
            <person name="Lucas S."/>
            <person name="Copeland A."/>
            <person name="Lapidus A."/>
            <person name="Del Rio T.G."/>
            <person name="Dalin E."/>
            <person name="Tice H."/>
            <person name="Bruce D."/>
            <person name="Goodwin L."/>
            <person name="Pitluck S."/>
            <person name="Sims D."/>
            <person name="Brettin T."/>
            <person name="Detter J.C."/>
            <person name="Han C."/>
            <person name="Chang Y.J."/>
            <person name="Larimer F."/>
            <person name="Land M."/>
            <person name="Hauser L."/>
            <person name="Kyrpides N.C."/>
            <person name="Mikhailova N."/>
            <person name="Moser S."/>
            <person name="Jegier P."/>
            <person name="Close D."/>
            <person name="Debruyn J.M."/>
            <person name="Wang Y."/>
            <person name="Layton A.C."/>
            <person name="Allen M.S."/>
            <person name="Sayler G.S."/>
        </authorList>
    </citation>
    <scope>NUCLEOTIDE SEQUENCE [LARGE SCALE GENOMIC DNA]</scope>
    <source>
        <strain evidence="2 3">MZ1T</strain>
    </source>
</reference>
<dbReference type="HOGENOM" id="CLU_3012809_0_0_4"/>
<dbReference type="Proteomes" id="UP000002186">
    <property type="component" value="Chromosome"/>
</dbReference>
<evidence type="ECO:0000256" key="1">
    <source>
        <dbReference type="SAM" id="Phobius"/>
    </source>
</evidence>
<proteinExistence type="predicted"/>
<protein>
    <submittedName>
        <fullName evidence="2">Uncharacterized protein</fullName>
    </submittedName>
</protein>
<reference evidence="3" key="1">
    <citation type="submission" date="2009-05" db="EMBL/GenBank/DDBJ databases">
        <title>Complete sequence of chromosome of Thauera sp. MZ1T.</title>
        <authorList>
            <consortium name="US DOE Joint Genome Institute"/>
            <person name="Lucas S."/>
            <person name="Copeland A."/>
            <person name="Lapidus A."/>
            <person name="Glavina del Rio T."/>
            <person name="Dalin E."/>
            <person name="Tice H."/>
            <person name="Bruce D."/>
            <person name="Goodwin L."/>
            <person name="Pitluck S."/>
            <person name="Sims D."/>
            <person name="Brettin T."/>
            <person name="Detter J.C."/>
            <person name="Han C."/>
            <person name="Larimer F."/>
            <person name="Land M."/>
            <person name="Hauser L."/>
            <person name="Kyrpides N."/>
            <person name="Mikhailova N."/>
            <person name="Sayler G.S."/>
        </authorList>
    </citation>
    <scope>NUCLEOTIDE SEQUENCE [LARGE SCALE GENOMIC DNA]</scope>
    <source>
        <strain evidence="3">MZ1T</strain>
    </source>
</reference>
<accession>C4ZMP4</accession>
<dbReference type="EMBL" id="CP001281">
    <property type="protein sequence ID" value="ACK53088.1"/>
    <property type="molecule type" value="Genomic_DNA"/>
</dbReference>
<dbReference type="STRING" id="85643.Tmz1t_0296"/>
<feature type="transmembrane region" description="Helical" evidence="1">
    <location>
        <begin position="34"/>
        <end position="55"/>
    </location>
</feature>
<keyword evidence="1" id="KW-0472">Membrane</keyword>
<evidence type="ECO:0000313" key="2">
    <source>
        <dbReference type="EMBL" id="ACK53088.1"/>
    </source>
</evidence>
<sequence>MRLILFFVVLIGMIFLFATIRSGIRDGATLTLKVILSGLGFIALLLLLFALGGLFG</sequence>
<dbReference type="KEGG" id="tmz:Tmz1t_0296"/>
<gene>
    <name evidence="2" type="ordered locus">Tmz1t_0296</name>
</gene>
<keyword evidence="1" id="KW-1133">Transmembrane helix</keyword>
<keyword evidence="1" id="KW-0812">Transmembrane</keyword>